<accession>A0A7X0FP87</accession>
<dbReference type="Proteomes" id="UP000537775">
    <property type="component" value="Unassembled WGS sequence"/>
</dbReference>
<gene>
    <name evidence="4" type="ORF">HD594_001476</name>
</gene>
<evidence type="ECO:0000313" key="5">
    <source>
        <dbReference type="Proteomes" id="UP000537775"/>
    </source>
</evidence>
<evidence type="ECO:0000259" key="3">
    <source>
        <dbReference type="PROSITE" id="PS50977"/>
    </source>
</evidence>
<dbReference type="SUPFAM" id="SSF46689">
    <property type="entry name" value="Homeodomain-like"/>
    <property type="match status" value="1"/>
</dbReference>
<dbReference type="Gene3D" id="1.10.357.10">
    <property type="entry name" value="Tetracycline Repressor, domain 2"/>
    <property type="match status" value="1"/>
</dbReference>
<feature type="DNA-binding region" description="H-T-H motif" evidence="2">
    <location>
        <begin position="43"/>
        <end position="62"/>
    </location>
</feature>
<dbReference type="EMBL" id="JACHML010000001">
    <property type="protein sequence ID" value="MBB6391163.1"/>
    <property type="molecule type" value="Genomic_DNA"/>
</dbReference>
<dbReference type="AlphaFoldDB" id="A0A7X0FP87"/>
<sequence length="252" mass="28156">MDEKSFGTRSKRQPADETRRKMLDAAVRQVKEQGLELDFANLNLEEFIRVAGVPRSTVFRIWPDRRAFVADLISALFESNPEMGQGFDEETFRIVEQVIADNADDLRTPEGRVKLIAEAARIGGARNLAAVSHSRPWAIQRSILSAAMSGADAVADDAVREALLALEERFRSRMEQMYATWAELFQRRMVPGITPRDIAICSAALVEGIVERRVFSDPLPPRTLAVGGGEPQEWEIGAFALFAIFITFTEET</sequence>
<evidence type="ECO:0000256" key="2">
    <source>
        <dbReference type="PROSITE-ProRule" id="PRU00335"/>
    </source>
</evidence>
<evidence type="ECO:0000256" key="1">
    <source>
        <dbReference type="ARBA" id="ARBA00023125"/>
    </source>
</evidence>
<dbReference type="RefSeq" id="WP_184750323.1">
    <property type="nucleotide sequence ID" value="NZ_BAAAJR010000010.1"/>
</dbReference>
<dbReference type="InterPro" id="IPR001647">
    <property type="entry name" value="HTH_TetR"/>
</dbReference>
<name>A0A7X0FP87_9MICO</name>
<dbReference type="GO" id="GO:0003677">
    <property type="term" value="F:DNA binding"/>
    <property type="evidence" value="ECO:0007669"/>
    <property type="project" value="UniProtKB-UniRule"/>
</dbReference>
<organism evidence="4 5">
    <name type="scientific">Microbacterium thalassium</name>
    <dbReference type="NCBI Taxonomy" id="362649"/>
    <lineage>
        <taxon>Bacteria</taxon>
        <taxon>Bacillati</taxon>
        <taxon>Actinomycetota</taxon>
        <taxon>Actinomycetes</taxon>
        <taxon>Micrococcales</taxon>
        <taxon>Microbacteriaceae</taxon>
        <taxon>Microbacterium</taxon>
    </lineage>
</organism>
<evidence type="ECO:0000313" key="4">
    <source>
        <dbReference type="EMBL" id="MBB6391163.1"/>
    </source>
</evidence>
<comment type="caution">
    <text evidence="4">The sequence shown here is derived from an EMBL/GenBank/DDBJ whole genome shotgun (WGS) entry which is preliminary data.</text>
</comment>
<feature type="domain" description="HTH tetR-type" evidence="3">
    <location>
        <begin position="16"/>
        <end position="80"/>
    </location>
</feature>
<proteinExistence type="predicted"/>
<reference evidence="4 5" key="1">
    <citation type="submission" date="2020-08" db="EMBL/GenBank/DDBJ databases">
        <title>Sequencing the genomes of 1000 actinobacteria strains.</title>
        <authorList>
            <person name="Klenk H.-P."/>
        </authorList>
    </citation>
    <scope>NUCLEOTIDE SEQUENCE [LARGE SCALE GENOMIC DNA]</scope>
    <source>
        <strain evidence="4 5">DSM 12511</strain>
    </source>
</reference>
<keyword evidence="5" id="KW-1185">Reference proteome</keyword>
<protein>
    <submittedName>
        <fullName evidence="4">AcrR family transcriptional regulator</fullName>
    </submittedName>
</protein>
<keyword evidence="1 2" id="KW-0238">DNA-binding</keyword>
<dbReference type="PROSITE" id="PS50977">
    <property type="entry name" value="HTH_TETR_2"/>
    <property type="match status" value="1"/>
</dbReference>
<dbReference type="InterPro" id="IPR009057">
    <property type="entry name" value="Homeodomain-like_sf"/>
</dbReference>